<gene>
    <name evidence="1" type="ORF">UCDDA912_g04348</name>
</gene>
<sequence length="332" mass="36387">MDEAGPTNTDTGRHPTHYTLFIKLTLTLTLTPTLTRKHSLISSHLASLEHSTIPTSTTFPAHPAGTSSDPFTMANLEGIDEQSLDWLRCFDTMFIIDDSAAMAPYWKDVQNLIEKVAPICAKHDPDGIDLYFVNHKPGGLLGQFKSIRKTGYTRIGGFVGGMLLTEKGKEVSSIFTEKVKPAGKCNIGARLGKLLEWYIEKFKAGEESAALNLIVLTAGAFDDDIKTPIVNIARELDAANAPPHQVGIQLFRLGGANIERQKTFDYLDDELYKEAKVRDIVDTVTYRGAGEGELSGDELLKVVLGAVVKKLDTRSSELRLNGGAQVLRAERD</sequence>
<dbReference type="PANTHER" id="PTHR34706">
    <property type="entry name" value="SLR1338 PROTEIN"/>
    <property type="match status" value="1"/>
</dbReference>
<protein>
    <submittedName>
        <fullName evidence="1">Putative von willebrand factor</fullName>
    </submittedName>
</protein>
<dbReference type="EMBL" id="LCUC01000147">
    <property type="protein sequence ID" value="KKY35740.1"/>
    <property type="molecule type" value="Genomic_DNA"/>
</dbReference>
<dbReference type="Proteomes" id="UP000034680">
    <property type="component" value="Unassembled WGS sequence"/>
</dbReference>
<organism evidence="1 2">
    <name type="scientific">Diaporthe ampelina</name>
    <dbReference type="NCBI Taxonomy" id="1214573"/>
    <lineage>
        <taxon>Eukaryota</taxon>
        <taxon>Fungi</taxon>
        <taxon>Dikarya</taxon>
        <taxon>Ascomycota</taxon>
        <taxon>Pezizomycotina</taxon>
        <taxon>Sordariomycetes</taxon>
        <taxon>Sordariomycetidae</taxon>
        <taxon>Diaporthales</taxon>
        <taxon>Diaporthaceae</taxon>
        <taxon>Diaporthe</taxon>
    </lineage>
</organism>
<reference evidence="1 2" key="2">
    <citation type="submission" date="2015-05" db="EMBL/GenBank/DDBJ databases">
        <authorList>
            <person name="Morales-Cruz A."/>
            <person name="Amrine K.C."/>
            <person name="Cantu D."/>
        </authorList>
    </citation>
    <scope>NUCLEOTIDE SEQUENCE [LARGE SCALE GENOMIC DNA]</scope>
    <source>
        <strain evidence="1">DA912</strain>
    </source>
</reference>
<dbReference type="InterPro" id="IPR036465">
    <property type="entry name" value="vWFA_dom_sf"/>
</dbReference>
<evidence type="ECO:0000313" key="2">
    <source>
        <dbReference type="Proteomes" id="UP000034680"/>
    </source>
</evidence>
<dbReference type="PANTHER" id="PTHR34706:SF1">
    <property type="entry name" value="VWFA DOMAIN-CONTAINING PROTEIN"/>
    <property type="match status" value="1"/>
</dbReference>
<dbReference type="STRING" id="1214573.A0A0G2I7D3"/>
<dbReference type="AlphaFoldDB" id="A0A0G2I7D3"/>
<reference evidence="1 2" key="1">
    <citation type="submission" date="2015-05" db="EMBL/GenBank/DDBJ databases">
        <title>Distinctive expansion of gene families associated with plant cell wall degradation and secondary metabolism in the genomes of grapevine trunk pathogens.</title>
        <authorList>
            <person name="Lawrence D.P."/>
            <person name="Travadon R."/>
            <person name="Rolshausen P.E."/>
            <person name="Baumgartner K."/>
        </authorList>
    </citation>
    <scope>NUCLEOTIDE SEQUENCE [LARGE SCALE GENOMIC DNA]</scope>
    <source>
        <strain evidence="1">DA912</strain>
    </source>
</reference>
<comment type="caution">
    <text evidence="1">The sequence shown here is derived from an EMBL/GenBank/DDBJ whole genome shotgun (WGS) entry which is preliminary data.</text>
</comment>
<accession>A0A0G2I7D3</accession>
<dbReference type="SUPFAM" id="SSF53300">
    <property type="entry name" value="vWA-like"/>
    <property type="match status" value="1"/>
</dbReference>
<name>A0A0G2I7D3_9PEZI</name>
<keyword evidence="2" id="KW-1185">Reference proteome</keyword>
<dbReference type="OrthoDB" id="2142040at2759"/>
<evidence type="ECO:0000313" key="1">
    <source>
        <dbReference type="EMBL" id="KKY35740.1"/>
    </source>
</evidence>
<proteinExistence type="predicted"/>